<feature type="transmembrane region" description="Helical" evidence="1">
    <location>
        <begin position="143"/>
        <end position="163"/>
    </location>
</feature>
<accession>A0A8K0SIZ6</accession>
<sequence>MAAQDNVYPPGTASVILGFIFGDPNYDSRAPPLDAASNLDEESTWDEFDMRKHSVIDHMDQYFEHLAPAPQEETDAVMELPGKRQGLDDAEDECPPKEGWRSRAEMKRALRDVRAMDFLLSHLVNLDRSEGKAPVYFDAMMRWSALFSGTCCLAALGRFWTSLEIDGQYLGFQLVPLLPGNSRLALVLKASGVAVAATAFCGLGVSIYRWSLARIRSLTLNGCRRHVAGVKARWEAGIVNKGDRHPFRGFWFAILYRHIRRRCYSHLYWDPLDLE</sequence>
<evidence type="ECO:0000313" key="2">
    <source>
        <dbReference type="EMBL" id="KAH7311505.1"/>
    </source>
</evidence>
<proteinExistence type="predicted"/>
<name>A0A8K0SIZ6_9HYPO</name>
<dbReference type="EMBL" id="JAGPNK010000011">
    <property type="protein sequence ID" value="KAH7311505.1"/>
    <property type="molecule type" value="Genomic_DNA"/>
</dbReference>
<keyword evidence="1" id="KW-0812">Transmembrane</keyword>
<feature type="transmembrane region" description="Helical" evidence="1">
    <location>
        <begin position="183"/>
        <end position="208"/>
    </location>
</feature>
<keyword evidence="3" id="KW-1185">Reference proteome</keyword>
<evidence type="ECO:0000313" key="3">
    <source>
        <dbReference type="Proteomes" id="UP000813444"/>
    </source>
</evidence>
<comment type="caution">
    <text evidence="2">The sequence shown here is derived from an EMBL/GenBank/DDBJ whole genome shotgun (WGS) entry which is preliminary data.</text>
</comment>
<dbReference type="AlphaFoldDB" id="A0A8K0SIZ6"/>
<reference evidence="2" key="1">
    <citation type="journal article" date="2021" name="Nat. Commun.">
        <title>Genetic determinants of endophytism in the Arabidopsis root mycobiome.</title>
        <authorList>
            <person name="Mesny F."/>
            <person name="Miyauchi S."/>
            <person name="Thiergart T."/>
            <person name="Pickel B."/>
            <person name="Atanasova L."/>
            <person name="Karlsson M."/>
            <person name="Huettel B."/>
            <person name="Barry K.W."/>
            <person name="Haridas S."/>
            <person name="Chen C."/>
            <person name="Bauer D."/>
            <person name="Andreopoulos W."/>
            <person name="Pangilinan J."/>
            <person name="LaButti K."/>
            <person name="Riley R."/>
            <person name="Lipzen A."/>
            <person name="Clum A."/>
            <person name="Drula E."/>
            <person name="Henrissat B."/>
            <person name="Kohler A."/>
            <person name="Grigoriev I.V."/>
            <person name="Martin F.M."/>
            <person name="Hacquard S."/>
        </authorList>
    </citation>
    <scope>NUCLEOTIDE SEQUENCE</scope>
    <source>
        <strain evidence="2">MPI-CAGE-CH-0235</strain>
    </source>
</reference>
<keyword evidence="1" id="KW-0472">Membrane</keyword>
<evidence type="ECO:0000256" key="1">
    <source>
        <dbReference type="SAM" id="Phobius"/>
    </source>
</evidence>
<protein>
    <submittedName>
        <fullName evidence="2">Uncharacterized protein</fullName>
    </submittedName>
</protein>
<gene>
    <name evidence="2" type="ORF">B0I35DRAFT_438205</name>
</gene>
<keyword evidence="1" id="KW-1133">Transmembrane helix</keyword>
<dbReference type="Proteomes" id="UP000813444">
    <property type="component" value="Unassembled WGS sequence"/>
</dbReference>
<organism evidence="2 3">
    <name type="scientific">Stachybotrys elegans</name>
    <dbReference type="NCBI Taxonomy" id="80388"/>
    <lineage>
        <taxon>Eukaryota</taxon>
        <taxon>Fungi</taxon>
        <taxon>Dikarya</taxon>
        <taxon>Ascomycota</taxon>
        <taxon>Pezizomycotina</taxon>
        <taxon>Sordariomycetes</taxon>
        <taxon>Hypocreomycetidae</taxon>
        <taxon>Hypocreales</taxon>
        <taxon>Stachybotryaceae</taxon>
        <taxon>Stachybotrys</taxon>
    </lineage>
</organism>